<keyword evidence="7" id="KW-1185">Reference proteome</keyword>
<dbReference type="GO" id="GO:0005739">
    <property type="term" value="C:mitochondrion"/>
    <property type="evidence" value="ECO:0007669"/>
    <property type="project" value="TreeGrafter"/>
</dbReference>
<proteinExistence type="predicted"/>
<comment type="caution">
    <text evidence="6">The sequence shown here is derived from an EMBL/GenBank/DDBJ whole genome shotgun (WGS) entry which is preliminary data.</text>
</comment>
<sequence>MHFFRKGINNFGINSRNFYVSIYSTNKHTAPNDNVSDLLTKEKADTLAAKLSTEERNILLNALHKYIPVDDKATYEAQLAGLRWRSKFGRPTKLPTFSDVDPIGEYCRLPEDWVLRKSVENDPRPNNRDLLQVAFVNSIPFIAFGFLDNAIMIVAGDYIEMILSKKFPISTMAAAALGNTVSDVIGIGSTNWVENIAEKIGFKAPKLNEVQLKMRKTRMAVNMGRVVGITIGCLLGMLTIPAVEYFCNR</sequence>
<protein>
    <recommendedName>
        <fullName evidence="8">Transmembrane protein 65</fullName>
    </recommendedName>
</protein>
<dbReference type="AlphaFoldDB" id="A0AAD9RX49"/>
<evidence type="ECO:0000313" key="6">
    <source>
        <dbReference type="EMBL" id="KAK2587516.1"/>
    </source>
</evidence>
<keyword evidence="2 5" id="KW-0812">Transmembrane</keyword>
<evidence type="ECO:0000256" key="1">
    <source>
        <dbReference type="ARBA" id="ARBA00004141"/>
    </source>
</evidence>
<dbReference type="EMBL" id="JAIFRP010000007">
    <property type="protein sequence ID" value="KAK2587516.1"/>
    <property type="molecule type" value="Genomic_DNA"/>
</dbReference>
<comment type="subcellular location">
    <subcellularLocation>
        <location evidence="1">Membrane</location>
        <topology evidence="1">Multi-pass membrane protein</topology>
    </subcellularLocation>
</comment>
<name>A0AAD9RX49_9HYME</name>
<gene>
    <name evidence="6" type="ORF">KPH14_003212</name>
</gene>
<reference evidence="6" key="2">
    <citation type="journal article" date="2023" name="Commun. Biol.">
        <title>Intrasexual cuticular hydrocarbon dimorphism in a wasp sheds light on hydrocarbon biosynthesis genes in Hymenoptera.</title>
        <authorList>
            <person name="Moris V.C."/>
            <person name="Podsiadlowski L."/>
            <person name="Martin S."/>
            <person name="Oeyen J.P."/>
            <person name="Donath A."/>
            <person name="Petersen M."/>
            <person name="Wilbrandt J."/>
            <person name="Misof B."/>
            <person name="Liedtke D."/>
            <person name="Thamm M."/>
            <person name="Scheiner R."/>
            <person name="Schmitt T."/>
            <person name="Niehuis O."/>
        </authorList>
    </citation>
    <scope>NUCLEOTIDE SEQUENCE</scope>
    <source>
        <strain evidence="6">GBR_01_08_01A</strain>
    </source>
</reference>
<dbReference type="InterPro" id="IPR019537">
    <property type="entry name" value="TMEM65"/>
</dbReference>
<accession>A0AAD9RX49</accession>
<evidence type="ECO:0008006" key="8">
    <source>
        <dbReference type="Google" id="ProtNLM"/>
    </source>
</evidence>
<evidence type="ECO:0000313" key="7">
    <source>
        <dbReference type="Proteomes" id="UP001258017"/>
    </source>
</evidence>
<reference evidence="6" key="1">
    <citation type="submission" date="2021-08" db="EMBL/GenBank/DDBJ databases">
        <authorList>
            <person name="Misof B."/>
            <person name="Oliver O."/>
            <person name="Podsiadlowski L."/>
            <person name="Donath A."/>
            <person name="Peters R."/>
            <person name="Mayer C."/>
            <person name="Rust J."/>
            <person name="Gunkel S."/>
            <person name="Lesny P."/>
            <person name="Martin S."/>
            <person name="Oeyen J.P."/>
            <person name="Petersen M."/>
            <person name="Panagiotis P."/>
            <person name="Wilbrandt J."/>
            <person name="Tanja T."/>
        </authorList>
    </citation>
    <scope>NUCLEOTIDE SEQUENCE</scope>
    <source>
        <strain evidence="6">GBR_01_08_01A</strain>
        <tissue evidence="6">Thorax + abdomen</tissue>
    </source>
</reference>
<keyword evidence="4 5" id="KW-0472">Membrane</keyword>
<dbReference type="Proteomes" id="UP001258017">
    <property type="component" value="Unassembled WGS sequence"/>
</dbReference>
<evidence type="ECO:0000256" key="3">
    <source>
        <dbReference type="ARBA" id="ARBA00022989"/>
    </source>
</evidence>
<dbReference type="Pfam" id="PF10507">
    <property type="entry name" value="TMEM65"/>
    <property type="match status" value="1"/>
</dbReference>
<evidence type="ECO:0000256" key="2">
    <source>
        <dbReference type="ARBA" id="ARBA00022692"/>
    </source>
</evidence>
<evidence type="ECO:0000256" key="5">
    <source>
        <dbReference type="SAM" id="Phobius"/>
    </source>
</evidence>
<feature type="transmembrane region" description="Helical" evidence="5">
    <location>
        <begin position="223"/>
        <end position="243"/>
    </location>
</feature>
<evidence type="ECO:0000256" key="4">
    <source>
        <dbReference type="ARBA" id="ARBA00023136"/>
    </source>
</evidence>
<dbReference type="PANTHER" id="PTHR21706">
    <property type="entry name" value="TRANSMEMBRANE PROTEIN 65"/>
    <property type="match status" value="1"/>
</dbReference>
<dbReference type="PANTHER" id="PTHR21706:SF15">
    <property type="entry name" value="TRANSMEMBRANE PROTEIN 65"/>
    <property type="match status" value="1"/>
</dbReference>
<dbReference type="GO" id="GO:0016020">
    <property type="term" value="C:membrane"/>
    <property type="evidence" value="ECO:0007669"/>
    <property type="project" value="UniProtKB-SubCell"/>
</dbReference>
<organism evidence="6 7">
    <name type="scientific">Odynerus spinipes</name>
    <dbReference type="NCBI Taxonomy" id="1348599"/>
    <lineage>
        <taxon>Eukaryota</taxon>
        <taxon>Metazoa</taxon>
        <taxon>Ecdysozoa</taxon>
        <taxon>Arthropoda</taxon>
        <taxon>Hexapoda</taxon>
        <taxon>Insecta</taxon>
        <taxon>Pterygota</taxon>
        <taxon>Neoptera</taxon>
        <taxon>Endopterygota</taxon>
        <taxon>Hymenoptera</taxon>
        <taxon>Apocrita</taxon>
        <taxon>Aculeata</taxon>
        <taxon>Vespoidea</taxon>
        <taxon>Vespidae</taxon>
        <taxon>Eumeninae</taxon>
        <taxon>Odynerus</taxon>
    </lineage>
</organism>
<keyword evidence="3 5" id="KW-1133">Transmembrane helix</keyword>